<accession>A0A6J5LT58</accession>
<name>A0A6J5LT58_9CAUD</name>
<sequence>MSKLSALASIYTAGMKAEHLRMRDVMENHLRTEHDWTTAQLEALFHEVSKSVLLDTPVPNACIVCHTEYDDEPTKFIYEQQIHESCTDGMTDLFQMFNKEEHNG</sequence>
<evidence type="ECO:0000313" key="1">
    <source>
        <dbReference type="EMBL" id="CAB4137658.1"/>
    </source>
</evidence>
<organism evidence="1">
    <name type="scientific">uncultured Caudovirales phage</name>
    <dbReference type="NCBI Taxonomy" id="2100421"/>
    <lineage>
        <taxon>Viruses</taxon>
        <taxon>Duplodnaviria</taxon>
        <taxon>Heunggongvirae</taxon>
        <taxon>Uroviricota</taxon>
        <taxon>Caudoviricetes</taxon>
        <taxon>Peduoviridae</taxon>
        <taxon>Maltschvirus</taxon>
        <taxon>Maltschvirus maltsch</taxon>
    </lineage>
</organism>
<dbReference type="EMBL" id="LR796481">
    <property type="protein sequence ID" value="CAB4147938.1"/>
    <property type="molecule type" value="Genomic_DNA"/>
</dbReference>
<evidence type="ECO:0000313" key="2">
    <source>
        <dbReference type="EMBL" id="CAB4147938.1"/>
    </source>
</evidence>
<gene>
    <name evidence="1" type="ORF">UFOVP325_59</name>
    <name evidence="2" type="ORF">UFOVP430_54</name>
</gene>
<reference evidence="1" key="1">
    <citation type="submission" date="2020-04" db="EMBL/GenBank/DDBJ databases">
        <authorList>
            <person name="Chiriac C."/>
            <person name="Salcher M."/>
            <person name="Ghai R."/>
            <person name="Kavagutti S V."/>
        </authorList>
    </citation>
    <scope>NUCLEOTIDE SEQUENCE</scope>
</reference>
<protein>
    <submittedName>
        <fullName evidence="1">Uncharacterized protein</fullName>
    </submittedName>
</protein>
<proteinExistence type="predicted"/>
<dbReference type="EMBL" id="LR796338">
    <property type="protein sequence ID" value="CAB4137658.1"/>
    <property type="molecule type" value="Genomic_DNA"/>
</dbReference>